<dbReference type="InterPro" id="IPR008201">
    <property type="entry name" value="HepT-like"/>
</dbReference>
<keyword evidence="3" id="KW-0540">Nuclease</keyword>
<keyword evidence="4" id="KW-0547">Nucleotide-binding</keyword>
<evidence type="ECO:0000256" key="1">
    <source>
        <dbReference type="ARBA" id="ARBA00022553"/>
    </source>
</evidence>
<name>A0A963Z6U6_9PROT</name>
<dbReference type="GO" id="GO:0110001">
    <property type="term" value="C:toxin-antitoxin complex"/>
    <property type="evidence" value="ECO:0007669"/>
    <property type="project" value="InterPro"/>
</dbReference>
<dbReference type="Proteomes" id="UP000721844">
    <property type="component" value="Unassembled WGS sequence"/>
</dbReference>
<evidence type="ECO:0000256" key="3">
    <source>
        <dbReference type="ARBA" id="ARBA00022722"/>
    </source>
</evidence>
<keyword evidence="5" id="KW-0378">Hydrolase</keyword>
<dbReference type="PANTHER" id="PTHR34139:SF1">
    <property type="entry name" value="RNASE MJ1380-RELATED"/>
    <property type="match status" value="1"/>
</dbReference>
<organism evidence="6 7">
    <name type="scientific">Acidisoma cellulosilyticum</name>
    <dbReference type="NCBI Taxonomy" id="2802395"/>
    <lineage>
        <taxon>Bacteria</taxon>
        <taxon>Pseudomonadati</taxon>
        <taxon>Pseudomonadota</taxon>
        <taxon>Alphaproteobacteria</taxon>
        <taxon>Acetobacterales</taxon>
        <taxon>Acidocellaceae</taxon>
        <taxon>Acidisoma</taxon>
    </lineage>
</organism>
<evidence type="ECO:0000256" key="5">
    <source>
        <dbReference type="ARBA" id="ARBA00022801"/>
    </source>
</evidence>
<proteinExistence type="predicted"/>
<dbReference type="RefSeq" id="WP_227310694.1">
    <property type="nucleotide sequence ID" value="NZ_JAESVA010000019.1"/>
</dbReference>
<gene>
    <name evidence="6" type="ORF">ACELLULO517_27175</name>
</gene>
<evidence type="ECO:0000313" key="6">
    <source>
        <dbReference type="EMBL" id="MCB8883954.1"/>
    </source>
</evidence>
<keyword evidence="1" id="KW-0597">Phosphoprotein</keyword>
<protein>
    <submittedName>
        <fullName evidence="6">DUF86 domain-containing protein</fullName>
    </submittedName>
</protein>
<dbReference type="GO" id="GO:0016787">
    <property type="term" value="F:hydrolase activity"/>
    <property type="evidence" value="ECO:0007669"/>
    <property type="project" value="UniProtKB-KW"/>
</dbReference>
<dbReference type="GO" id="GO:0000166">
    <property type="term" value="F:nucleotide binding"/>
    <property type="evidence" value="ECO:0007669"/>
    <property type="project" value="UniProtKB-KW"/>
</dbReference>
<keyword evidence="7" id="KW-1185">Reference proteome</keyword>
<accession>A0A963Z6U6</accession>
<comment type="caution">
    <text evidence="6">The sequence shown here is derived from an EMBL/GenBank/DDBJ whole genome shotgun (WGS) entry which is preliminary data.</text>
</comment>
<dbReference type="Pfam" id="PF01934">
    <property type="entry name" value="HepT-like"/>
    <property type="match status" value="1"/>
</dbReference>
<dbReference type="AlphaFoldDB" id="A0A963Z6U6"/>
<dbReference type="GO" id="GO:0004540">
    <property type="term" value="F:RNA nuclease activity"/>
    <property type="evidence" value="ECO:0007669"/>
    <property type="project" value="InterPro"/>
</dbReference>
<evidence type="ECO:0000256" key="2">
    <source>
        <dbReference type="ARBA" id="ARBA00022649"/>
    </source>
</evidence>
<evidence type="ECO:0000313" key="7">
    <source>
        <dbReference type="Proteomes" id="UP000721844"/>
    </source>
</evidence>
<keyword evidence="2" id="KW-1277">Toxin-antitoxin system</keyword>
<sequence>MARSLEERLHDIRQAATDLRDFIADMGTAAFHALPHADRMGFRAIKNALTELGEAAKAMPEETRTRYPEVDWKGFAGLRDMMAHQYFVIDTRMLLPIIRDEIPALLRAVESELQQLDSSES</sequence>
<dbReference type="PANTHER" id="PTHR34139">
    <property type="entry name" value="UPF0331 PROTEIN MJ0127"/>
    <property type="match status" value="1"/>
</dbReference>
<dbReference type="InterPro" id="IPR051813">
    <property type="entry name" value="HepT_RNase_toxin"/>
</dbReference>
<reference evidence="6 7" key="1">
    <citation type="journal article" date="2021" name="Microorganisms">
        <title>Acidisoma silvae sp. nov. and Acidisomacellulosilytica sp. nov., Two Acidophilic Bacteria Isolated from Decaying Wood, Hydrolyzing Cellulose and Producing Poly-3-hydroxybutyrate.</title>
        <authorList>
            <person name="Mieszkin S."/>
            <person name="Pouder E."/>
            <person name="Uroz S."/>
            <person name="Simon-Colin C."/>
            <person name="Alain K."/>
        </authorList>
    </citation>
    <scope>NUCLEOTIDE SEQUENCE [LARGE SCALE GENOMIC DNA]</scope>
    <source>
        <strain evidence="6 7">HW T5.17</strain>
    </source>
</reference>
<dbReference type="EMBL" id="JAESVA010000019">
    <property type="protein sequence ID" value="MCB8883954.1"/>
    <property type="molecule type" value="Genomic_DNA"/>
</dbReference>
<evidence type="ECO:0000256" key="4">
    <source>
        <dbReference type="ARBA" id="ARBA00022741"/>
    </source>
</evidence>